<evidence type="ECO:0000259" key="6">
    <source>
        <dbReference type="PROSITE" id="PS50089"/>
    </source>
</evidence>
<evidence type="ECO:0000256" key="2">
    <source>
        <dbReference type="ARBA" id="ARBA00022771"/>
    </source>
</evidence>
<dbReference type="SUPFAM" id="SSF57850">
    <property type="entry name" value="RING/U-box"/>
    <property type="match status" value="1"/>
</dbReference>
<evidence type="ECO:0000256" key="5">
    <source>
        <dbReference type="SAM" id="MobiDB-lite"/>
    </source>
</evidence>
<dbReference type="WBParaSite" id="Pan_g4676.t1">
    <property type="protein sequence ID" value="Pan_g4676.t1"/>
    <property type="gene ID" value="Pan_g4676"/>
</dbReference>
<keyword evidence="3" id="KW-0862">Zinc</keyword>
<feature type="region of interest" description="Disordered" evidence="5">
    <location>
        <begin position="230"/>
        <end position="257"/>
    </location>
</feature>
<dbReference type="InterPro" id="IPR027370">
    <property type="entry name" value="Znf-RING_euk"/>
</dbReference>
<dbReference type="PANTHER" id="PTHR47156">
    <property type="entry name" value="PROTEIN CBG20824"/>
    <property type="match status" value="1"/>
</dbReference>
<dbReference type="Gene3D" id="3.30.40.10">
    <property type="entry name" value="Zinc/RING finger domain, C3HC4 (zinc finger)"/>
    <property type="match status" value="1"/>
</dbReference>
<accession>A0A7E4ZZ33</accession>
<dbReference type="AlphaFoldDB" id="A0A7E4ZZ33"/>
<dbReference type="InterPro" id="IPR052667">
    <property type="entry name" value="E3_ubiquitin-ligase_RING"/>
</dbReference>
<evidence type="ECO:0000256" key="1">
    <source>
        <dbReference type="ARBA" id="ARBA00022723"/>
    </source>
</evidence>
<evidence type="ECO:0000256" key="3">
    <source>
        <dbReference type="ARBA" id="ARBA00022833"/>
    </source>
</evidence>
<sequence length="257" mass="29186">MPSFQKRSFSEPPLRRRKHIVSVVVQNDVDTEFVELAKCCICYEGYNKTSRVPISMTCGHTLCKRCVGRLNSDIFFCCPVCRGVTVVGHDEWGKNLVLLQIMEKLGLLASDDDSPAPAPTTSTGSNHRQYTQILSGITYKDAFRYTWCFFDVMTDYIAYKSQNWVEDMKDRMYLMFDDFSAKVEPILRAFLCFIGLNNMADSFKRESAEYSVNGETIEDYYDRIARVNGASGDGPANVKESETNETDANTEEMASEM</sequence>
<dbReference type="Proteomes" id="UP000492821">
    <property type="component" value="Unassembled WGS sequence"/>
</dbReference>
<dbReference type="InterPro" id="IPR017907">
    <property type="entry name" value="Znf_RING_CS"/>
</dbReference>
<dbReference type="PROSITE" id="PS50089">
    <property type="entry name" value="ZF_RING_2"/>
    <property type="match status" value="1"/>
</dbReference>
<evidence type="ECO:0000256" key="4">
    <source>
        <dbReference type="PROSITE-ProRule" id="PRU00175"/>
    </source>
</evidence>
<name>A0A7E4ZZ33_PANRE</name>
<dbReference type="InterPro" id="IPR013083">
    <property type="entry name" value="Znf_RING/FYVE/PHD"/>
</dbReference>
<reference evidence="7" key="1">
    <citation type="journal article" date="2013" name="Genetics">
        <title>The draft genome and transcriptome of Panagrellus redivivus are shaped by the harsh demands of a free-living lifestyle.</title>
        <authorList>
            <person name="Srinivasan J."/>
            <person name="Dillman A.R."/>
            <person name="Macchietto M.G."/>
            <person name="Heikkinen L."/>
            <person name="Lakso M."/>
            <person name="Fracchia K.M."/>
            <person name="Antoshechkin I."/>
            <person name="Mortazavi A."/>
            <person name="Wong G."/>
            <person name="Sternberg P.W."/>
        </authorList>
    </citation>
    <scope>NUCLEOTIDE SEQUENCE [LARGE SCALE GENOMIC DNA]</scope>
    <source>
        <strain evidence="7">MT8872</strain>
    </source>
</reference>
<keyword evidence="7" id="KW-1185">Reference proteome</keyword>
<dbReference type="GO" id="GO:0008270">
    <property type="term" value="F:zinc ion binding"/>
    <property type="evidence" value="ECO:0007669"/>
    <property type="project" value="UniProtKB-KW"/>
</dbReference>
<protein>
    <submittedName>
        <fullName evidence="8">RING-type domain-containing protein</fullName>
    </submittedName>
</protein>
<keyword evidence="1" id="KW-0479">Metal-binding</keyword>
<dbReference type="PANTHER" id="PTHR47156:SF10">
    <property type="entry name" value="E3 UBIQUITIN-PROTEIN LIGASE TRIM-21-RELATED"/>
    <property type="match status" value="1"/>
</dbReference>
<dbReference type="SMART" id="SM00184">
    <property type="entry name" value="RING"/>
    <property type="match status" value="1"/>
</dbReference>
<organism evidence="7 8">
    <name type="scientific">Panagrellus redivivus</name>
    <name type="common">Microworm</name>
    <dbReference type="NCBI Taxonomy" id="6233"/>
    <lineage>
        <taxon>Eukaryota</taxon>
        <taxon>Metazoa</taxon>
        <taxon>Ecdysozoa</taxon>
        <taxon>Nematoda</taxon>
        <taxon>Chromadorea</taxon>
        <taxon>Rhabditida</taxon>
        <taxon>Tylenchina</taxon>
        <taxon>Panagrolaimomorpha</taxon>
        <taxon>Panagrolaimoidea</taxon>
        <taxon>Panagrolaimidae</taxon>
        <taxon>Panagrellus</taxon>
    </lineage>
</organism>
<proteinExistence type="predicted"/>
<evidence type="ECO:0000313" key="8">
    <source>
        <dbReference type="WBParaSite" id="Pan_g4676.t1"/>
    </source>
</evidence>
<feature type="domain" description="RING-type" evidence="6">
    <location>
        <begin position="39"/>
        <end position="82"/>
    </location>
</feature>
<dbReference type="Pfam" id="PF13445">
    <property type="entry name" value="zf-RING_UBOX"/>
    <property type="match status" value="1"/>
</dbReference>
<keyword evidence="2 4" id="KW-0863">Zinc-finger</keyword>
<evidence type="ECO:0000313" key="7">
    <source>
        <dbReference type="Proteomes" id="UP000492821"/>
    </source>
</evidence>
<feature type="compositionally biased region" description="Acidic residues" evidence="5">
    <location>
        <begin position="243"/>
        <end position="257"/>
    </location>
</feature>
<reference evidence="8" key="2">
    <citation type="submission" date="2020-10" db="UniProtKB">
        <authorList>
            <consortium name="WormBaseParasite"/>
        </authorList>
    </citation>
    <scope>IDENTIFICATION</scope>
</reference>
<dbReference type="InterPro" id="IPR001841">
    <property type="entry name" value="Znf_RING"/>
</dbReference>
<dbReference type="PROSITE" id="PS00518">
    <property type="entry name" value="ZF_RING_1"/>
    <property type="match status" value="1"/>
</dbReference>